<keyword evidence="7 10" id="KW-0472">Membrane</keyword>
<feature type="transmembrane region" description="Helical" evidence="10">
    <location>
        <begin position="1720"/>
        <end position="1742"/>
    </location>
</feature>
<feature type="domain" description="Integral membrane bound transporter" evidence="11">
    <location>
        <begin position="571"/>
        <end position="695"/>
    </location>
</feature>
<dbReference type="Pfam" id="PF13515">
    <property type="entry name" value="FUSC_2"/>
    <property type="match status" value="1"/>
</dbReference>
<feature type="transmembrane region" description="Helical" evidence="10">
    <location>
        <begin position="1150"/>
        <end position="1168"/>
    </location>
</feature>
<feature type="transmembrane region" description="Helical" evidence="10">
    <location>
        <begin position="1088"/>
        <end position="1110"/>
    </location>
</feature>
<feature type="transmembrane region" description="Helical" evidence="10">
    <location>
        <begin position="653"/>
        <end position="672"/>
    </location>
</feature>
<evidence type="ECO:0000256" key="10">
    <source>
        <dbReference type="SAM" id="Phobius"/>
    </source>
</evidence>
<feature type="transmembrane region" description="Helical" evidence="10">
    <location>
        <begin position="103"/>
        <end position="122"/>
    </location>
</feature>
<feature type="transmembrane region" description="Helical" evidence="10">
    <location>
        <begin position="1667"/>
        <end position="1684"/>
    </location>
</feature>
<name>A0AAD9MM04_PROWI</name>
<evidence type="ECO:0000256" key="2">
    <source>
        <dbReference type="ARBA" id="ARBA00007079"/>
    </source>
</evidence>
<feature type="transmembrane region" description="Helical" evidence="10">
    <location>
        <begin position="1180"/>
        <end position="1200"/>
    </location>
</feature>
<evidence type="ECO:0000256" key="6">
    <source>
        <dbReference type="ARBA" id="ARBA00023065"/>
    </source>
</evidence>
<evidence type="ECO:0000256" key="4">
    <source>
        <dbReference type="ARBA" id="ARBA00022692"/>
    </source>
</evidence>
<feature type="transmembrane region" description="Helical" evidence="10">
    <location>
        <begin position="41"/>
        <end position="62"/>
    </location>
</feature>
<feature type="transmembrane region" description="Helical" evidence="10">
    <location>
        <begin position="684"/>
        <end position="706"/>
    </location>
</feature>
<feature type="transmembrane region" description="Helical" evidence="10">
    <location>
        <begin position="1055"/>
        <end position="1076"/>
    </location>
</feature>
<evidence type="ECO:0000313" key="13">
    <source>
        <dbReference type="Proteomes" id="UP001255856"/>
    </source>
</evidence>
<evidence type="ECO:0000256" key="7">
    <source>
        <dbReference type="ARBA" id="ARBA00023136"/>
    </source>
</evidence>
<feature type="region of interest" description="Disordered" evidence="9">
    <location>
        <begin position="1783"/>
        <end position="1805"/>
    </location>
</feature>
<keyword evidence="13" id="KW-1185">Reference proteome</keyword>
<reference evidence="12" key="1">
    <citation type="submission" date="2021-01" db="EMBL/GenBank/DDBJ databases">
        <authorList>
            <person name="Eckstrom K.M.E."/>
        </authorList>
    </citation>
    <scope>NUCLEOTIDE SEQUENCE</scope>
    <source>
        <strain evidence="12">UVCC 0001</strain>
    </source>
</reference>
<feature type="transmembrane region" description="Helical" evidence="10">
    <location>
        <begin position="69"/>
        <end position="91"/>
    </location>
</feature>
<sequence>MTSHPSYRIALQVLVGVLLILVPCSPTYVWSQLTVSPVYLSPANAAVLYVYGTSISAGFGLNPVVMASYIFLGNLLGASLGMGLSYLVYLINGCSFEPNAVKAAASMVLTAIVVFILCCERFKRHDQDLMGRYAVMGVALQMVGGYSGDDKTPMQYFLGHVYNLVMAAAAILLTRTFVAPVTTGEMCRGALASALEGLGKCVRETTGALATGAQGEEEPEQAKESEAGPPLSQEAVDRIYSASQSVEKALTLVRYYEPYAAGEPEFFRAQRWFPLEGTHQLAVLTRGALSSWMMTVYPLQTGQATCALAHRLGATLETVADEVGAVLTQLADCLRDQADAGDVPAKLDTMDAAFEELLSTVERMAAGLPKALGRDGGPGATSLSKRFTNMPMTRSEASLLCISEIAAAHKGPTLSIDMALTGLVSGLQRSVSRGAKIVASAASSLRGPLQSWPLALVPGLTLQREASLHLAQDAPARLASGTEPSKERMAAVDPEAGHVPASNRVGACVPPQDEAETLTWRERCLKFMMDRFGYSPIILAQSFQGASVVLIISGLNTNQRINDATAGKLPWALFIAISLMGSVTGSITFKAWQRMLGTVVGIAYAVAFTYFTVLVNGLSAQVTPVKIAVLILSAAAGCFLGSYVGYHMPQYGSATTIAATCIVITIMGPSHLDWLDPMLFTWRLAATAFGVVVELSVTSLVFPVTGRDIIQAKMLRVLEHLAEVLDETVELCCTPEEIECGGARRGSFIRRALGGSPAKGDSEQSGCLLCSAPCSWLARLGHRTKTVVLHWLSPPLRYVAGVDLDRSSAVYGRQLAIVPGKMRGSQSRRQLRHAVLGNGARKLELDTADLVKELTELKRTIGDSAYEYYPLRKPHRLPVESLAKLHRLLDQLVNVCFSMVALLETQDLTHVDLNPQQQQRARRVGLQMRQTLLTFCKLIRGKVTVQRATEQAARLETMARALFLSVAADEDAVTAPEEMVNLTFLSRLLNAAHITQALLVSLLQSSYIDDPELESTVQRLTSTLRWEWEDEIFVGIVLILAPCSPSYVWNRLTVHWLFLSPANAAVLYVFGGSIRLRHGVTPLLMASYTFLGGLFGSTLGMVLSYLIYFINGRSFETTTTKAVTSMIFAPLATFLLCCERFKRRDQETLGRYAVLGVALQIVGSYGNTSATPLRYFTAQLYNLAMASVALLLTRTLVAPVTTGEFCRRSMANALEQLGVCVRATIDAMAANKEALGPDGEPAPAALAEADLKVVHTAATAVAKGLTLVRYYEPYAASEPEFYRAQRWFPLEGHHQLAVLTRGALSSWMMTVYPLQTGQATCALAHRLGQTLSTVASEIEGALALLADCLRDSADPGDVPARLDAVDAAFIALLAALQDQEAGASAPGSPADVAVLSTLLVMQSTVERLAAGLPKALGRNGGPGAQALAQYLATKTESAEEKGADIKDGAAAALGSTLLPCIEATLSDLCIAPARSLALDAQLVALTSVALRAQSFSPRGTGRTPSLVHHRSLGSPAKLEAAPATDGSAPCAPAPPSQDAERGAVPRPAAKHFLLSKTGRCVDRCLTEIDRRCGYDRINLAQSLQGAVVVAVIFGLSVNRHIREATDYKLPWALFIAIGLMGSVVGGVLRKCVYRVGATLAGIAWAVAFTYFTVLLNGLSAHATPAKIVLSVLWAALGCSVASLLGCRWPRASSGTIIGATCVVITIMAPSHSDHVDPMLFVWRLAATAFGILVEVASTALVFPVSGRTRVKAGVRGVLEHLAEVLDETVELCCAPAAKLEGERGPEAAGKAGARAPRKALDAGEPRQSPWPVRAWDWVSTFVLHWLSPPKRYVAGVDVRQPSPLGAPHLTLEPGKVRGSRHQRRMRHAVFGTGAKQLELDTEDLIGKLASLKTNADHASFEYHPTQRVKRLPVEAVGSLCRLLDQLVNVCFSMVTLLEAQGMSHVQLSAEQEQRARRVGLQMRQTLLGFRELLRRKVSIAWASDQAARLENMARALFLSVAADTETTSVQTPEEMVTLTFLSRLLNAAHITQALLVALLQSSYINEPEIESAVQRLTSRLRWEWEDELRTTQSKIWVPAPQP</sequence>
<feature type="transmembrane region" description="Helical" evidence="10">
    <location>
        <begin position="129"/>
        <end position="148"/>
    </location>
</feature>
<protein>
    <recommendedName>
        <fullName evidence="11">Integral membrane bound transporter domain-containing protein</fullName>
    </recommendedName>
</protein>
<organism evidence="12 13">
    <name type="scientific">Prototheca wickerhamii</name>
    <dbReference type="NCBI Taxonomy" id="3111"/>
    <lineage>
        <taxon>Eukaryota</taxon>
        <taxon>Viridiplantae</taxon>
        <taxon>Chlorophyta</taxon>
        <taxon>core chlorophytes</taxon>
        <taxon>Trebouxiophyceae</taxon>
        <taxon>Chlorellales</taxon>
        <taxon>Chlorellaceae</taxon>
        <taxon>Prototheca</taxon>
    </lineage>
</organism>
<proteinExistence type="inferred from homology"/>
<dbReference type="InterPro" id="IPR020966">
    <property type="entry name" value="ALMT"/>
</dbReference>
<accession>A0AAD9MM04</accession>
<evidence type="ECO:0000256" key="9">
    <source>
        <dbReference type="SAM" id="MobiDB-lite"/>
    </source>
</evidence>
<dbReference type="PANTHER" id="PTHR31086">
    <property type="entry name" value="ALUMINUM-ACTIVATED MALATE TRANSPORTER 10"/>
    <property type="match status" value="1"/>
</dbReference>
<feature type="transmembrane region" description="Helical" evidence="10">
    <location>
        <begin position="1691"/>
        <end position="1708"/>
    </location>
</feature>
<feature type="transmembrane region" description="Helical" evidence="10">
    <location>
        <begin position="596"/>
        <end position="615"/>
    </location>
</feature>
<feature type="transmembrane region" description="Helical" evidence="10">
    <location>
        <begin position="532"/>
        <end position="557"/>
    </location>
</feature>
<evidence type="ECO:0000256" key="3">
    <source>
        <dbReference type="ARBA" id="ARBA00022448"/>
    </source>
</evidence>
<gene>
    <name evidence="12" type="ORF">QBZ16_002653</name>
</gene>
<feature type="region of interest" description="Disordered" evidence="9">
    <location>
        <begin position="1517"/>
        <end position="1542"/>
    </location>
</feature>
<keyword evidence="6" id="KW-0406">Ion transport</keyword>
<dbReference type="GO" id="GO:0016020">
    <property type="term" value="C:membrane"/>
    <property type="evidence" value="ECO:0007669"/>
    <property type="project" value="UniProtKB-SubCell"/>
</dbReference>
<keyword evidence="8" id="KW-0407">Ion channel</keyword>
<feature type="transmembrane region" description="Helical" evidence="10">
    <location>
        <begin position="627"/>
        <end position="646"/>
    </location>
</feature>
<keyword evidence="4 10" id="KW-0812">Transmembrane</keyword>
<feature type="transmembrane region" description="Helical" evidence="10">
    <location>
        <begin position="1609"/>
        <end position="1628"/>
    </location>
</feature>
<comment type="subcellular location">
    <subcellularLocation>
        <location evidence="1">Membrane</location>
        <topology evidence="1">Multi-pass membrane protein</topology>
    </subcellularLocation>
</comment>
<keyword evidence="3" id="KW-0813">Transport</keyword>
<comment type="similarity">
    <text evidence="2">Belongs to the aromatic acid exporter (TC 2.A.85) family.</text>
</comment>
<dbReference type="InterPro" id="IPR049453">
    <property type="entry name" value="Memb_transporter_dom"/>
</dbReference>
<feature type="region of interest" description="Disordered" evidence="9">
    <location>
        <begin position="210"/>
        <end position="230"/>
    </location>
</feature>
<comment type="caution">
    <text evidence="12">The sequence shown here is derived from an EMBL/GenBank/DDBJ whole genome shotgun (WGS) entry which is preliminary data.</text>
</comment>
<evidence type="ECO:0000256" key="8">
    <source>
        <dbReference type="ARBA" id="ARBA00023303"/>
    </source>
</evidence>
<keyword evidence="5 10" id="KW-1133">Transmembrane helix</keyword>
<dbReference type="GO" id="GO:0034220">
    <property type="term" value="P:monoatomic ion transmembrane transport"/>
    <property type="evidence" value="ECO:0007669"/>
    <property type="project" value="UniProtKB-KW"/>
</dbReference>
<dbReference type="Proteomes" id="UP001255856">
    <property type="component" value="Unassembled WGS sequence"/>
</dbReference>
<evidence type="ECO:0000313" key="12">
    <source>
        <dbReference type="EMBL" id="KAK2078963.1"/>
    </source>
</evidence>
<feature type="transmembrane region" description="Helical" evidence="10">
    <location>
        <begin position="160"/>
        <end position="178"/>
    </location>
</feature>
<evidence type="ECO:0000256" key="5">
    <source>
        <dbReference type="ARBA" id="ARBA00022989"/>
    </source>
</evidence>
<dbReference type="GO" id="GO:0015743">
    <property type="term" value="P:malate transport"/>
    <property type="evidence" value="ECO:0007669"/>
    <property type="project" value="InterPro"/>
</dbReference>
<evidence type="ECO:0000256" key="1">
    <source>
        <dbReference type="ARBA" id="ARBA00004141"/>
    </source>
</evidence>
<feature type="transmembrane region" description="Helical" evidence="10">
    <location>
        <begin position="1579"/>
        <end position="1597"/>
    </location>
</feature>
<dbReference type="Pfam" id="PF11744">
    <property type="entry name" value="ALMT"/>
    <property type="match status" value="1"/>
</dbReference>
<evidence type="ECO:0000259" key="11">
    <source>
        <dbReference type="Pfam" id="PF13515"/>
    </source>
</evidence>
<dbReference type="EMBL" id="JASFZW010000003">
    <property type="protein sequence ID" value="KAK2078963.1"/>
    <property type="molecule type" value="Genomic_DNA"/>
</dbReference>
<feature type="transmembrane region" description="Helical" evidence="10">
    <location>
        <begin position="1635"/>
        <end position="1655"/>
    </location>
</feature>
<feature type="transmembrane region" description="Helical" evidence="10">
    <location>
        <begin position="569"/>
        <end position="589"/>
    </location>
</feature>